<dbReference type="AlphaFoldDB" id="A0A445N439"/>
<sequence length="50" mass="5539">MIFGEWMNSKLYVKFVTDLNITRLAGSLCKLMASGVALVDVAIISDKDIF</sequence>
<name>A0A445N439_9BACT</name>
<reference evidence="1" key="1">
    <citation type="submission" date="2018-01" db="EMBL/GenBank/DDBJ databases">
        <authorList>
            <person name="Regsiter A."/>
            <person name="William W."/>
        </authorList>
    </citation>
    <scope>NUCLEOTIDE SEQUENCE</scope>
    <source>
        <strain evidence="1">TRIP AH-1</strain>
    </source>
</reference>
<accession>A0A445N439</accession>
<organism evidence="1">
    <name type="scientific">uncultured Desulfobacterium sp</name>
    <dbReference type="NCBI Taxonomy" id="201089"/>
    <lineage>
        <taxon>Bacteria</taxon>
        <taxon>Pseudomonadati</taxon>
        <taxon>Thermodesulfobacteriota</taxon>
        <taxon>Desulfobacteria</taxon>
        <taxon>Desulfobacterales</taxon>
        <taxon>Desulfobacteriaceae</taxon>
        <taxon>Desulfobacterium</taxon>
        <taxon>environmental samples</taxon>
    </lineage>
</organism>
<proteinExistence type="predicted"/>
<dbReference type="EMBL" id="OJIN01000245">
    <property type="protein sequence ID" value="SPD76487.1"/>
    <property type="molecule type" value="Genomic_DNA"/>
</dbReference>
<gene>
    <name evidence="1" type="ORF">PITCH_A980001</name>
</gene>
<evidence type="ECO:0000313" key="1">
    <source>
        <dbReference type="EMBL" id="SPD76487.1"/>
    </source>
</evidence>
<protein>
    <submittedName>
        <fullName evidence="1">Uncharacterized protein</fullName>
    </submittedName>
</protein>